<evidence type="ECO:0000256" key="2">
    <source>
        <dbReference type="SAM" id="Coils"/>
    </source>
</evidence>
<dbReference type="Gene3D" id="2.40.30.170">
    <property type="match status" value="1"/>
</dbReference>
<dbReference type="InterPro" id="IPR058634">
    <property type="entry name" value="AaeA-lik-b-barrel"/>
</dbReference>
<keyword evidence="3" id="KW-1133">Transmembrane helix</keyword>
<feature type="domain" description="p-hydroxybenzoic acid efflux pump subunit AaeA-like beta-barrel" evidence="4">
    <location>
        <begin position="252"/>
        <end position="344"/>
    </location>
</feature>
<sequence length="370" mass="39536">MISLDNTPDNASKAGADQRRRNLWILAGVVLLGLLVYGLWWLLIGQKRLEVDDAYVEGNLYAVDARTTGTVAAIPAYDTMRVEAGSPLVMLRGDRAGRKLQQAEAQLAQARQKALALVHEIQASRSKEAALRASLNSAQQKAWRLRASASAGASEDMAAIAATDAVRRLQAEIGAESAHSAALSARLGTAGPAGNPAVRAATQALALAHLNWTRRIIRAPVTGIVAQQAVQPGQWVNAGQRLFTVVPLQQIWVTANIKETRLAGVRPGAAVTLHSNLYGNAVTYHGWVVGLGGGSGAVFAVLPPENASGNWIKFTQRVPVRIAVDPGDLIRHPLRPGLTMTVRIALHGPWIRRPVPDWFLRSAAASRPSP</sequence>
<gene>
    <name evidence="5" type="ORF">B7Z70_01525</name>
</gene>
<reference evidence="5 6" key="1">
    <citation type="submission" date="2017-03" db="EMBL/GenBank/DDBJ databases">
        <title>Lifting the veil on microbial sulfur biogeochemistry in mining wastewaters.</title>
        <authorList>
            <person name="Kantor R.S."/>
            <person name="Colenbrander Nelson T."/>
            <person name="Marshall S."/>
            <person name="Bennett D."/>
            <person name="Apte S."/>
            <person name="Camacho D."/>
            <person name="Thomas B.C."/>
            <person name="Warren L.A."/>
            <person name="Banfield J.F."/>
        </authorList>
    </citation>
    <scope>NUCLEOTIDE SEQUENCE [LARGE SCALE GENOMIC DNA]</scope>
    <source>
        <strain evidence="5">21-59-9</strain>
    </source>
</reference>
<comment type="subcellular location">
    <subcellularLocation>
        <location evidence="1">Cell envelope</location>
    </subcellularLocation>
</comment>
<dbReference type="AlphaFoldDB" id="A0A257TB62"/>
<comment type="caution">
    <text evidence="5">The sequence shown here is derived from an EMBL/GenBank/DDBJ whole genome shotgun (WGS) entry which is preliminary data.</text>
</comment>
<evidence type="ECO:0000256" key="3">
    <source>
        <dbReference type="SAM" id="Phobius"/>
    </source>
</evidence>
<keyword evidence="3" id="KW-0472">Membrane</keyword>
<keyword evidence="3" id="KW-0812">Transmembrane</keyword>
<protein>
    <submittedName>
        <fullName evidence="5">Multidrug transporter</fullName>
    </submittedName>
</protein>
<dbReference type="InterPro" id="IPR050739">
    <property type="entry name" value="MFP"/>
</dbReference>
<name>A0A257TB62_9PROT</name>
<dbReference type="PANTHER" id="PTHR30386">
    <property type="entry name" value="MEMBRANE FUSION SUBUNIT OF EMRAB-TOLC MULTIDRUG EFFLUX PUMP"/>
    <property type="match status" value="1"/>
</dbReference>
<feature type="coiled-coil region" evidence="2">
    <location>
        <begin position="93"/>
        <end position="120"/>
    </location>
</feature>
<feature type="transmembrane region" description="Helical" evidence="3">
    <location>
        <begin position="23"/>
        <end position="43"/>
    </location>
</feature>
<dbReference type="Pfam" id="PF25963">
    <property type="entry name" value="Beta-barrel_AAEA"/>
    <property type="match status" value="1"/>
</dbReference>
<organism evidence="5 6">
    <name type="scientific">Acidithiobacillus ferrivorans</name>
    <dbReference type="NCBI Taxonomy" id="160808"/>
    <lineage>
        <taxon>Bacteria</taxon>
        <taxon>Pseudomonadati</taxon>
        <taxon>Pseudomonadota</taxon>
        <taxon>Acidithiobacillia</taxon>
        <taxon>Acidithiobacillales</taxon>
        <taxon>Acidithiobacillaceae</taxon>
        <taxon>Acidithiobacillus</taxon>
    </lineage>
</organism>
<evidence type="ECO:0000313" key="5">
    <source>
        <dbReference type="EMBL" id="OYV82585.1"/>
    </source>
</evidence>
<dbReference type="GO" id="GO:0055085">
    <property type="term" value="P:transmembrane transport"/>
    <property type="evidence" value="ECO:0007669"/>
    <property type="project" value="InterPro"/>
</dbReference>
<proteinExistence type="predicted"/>
<dbReference type="PANTHER" id="PTHR30386:SF19">
    <property type="entry name" value="MULTIDRUG EXPORT PROTEIN EMRA-RELATED"/>
    <property type="match status" value="1"/>
</dbReference>
<keyword evidence="2" id="KW-0175">Coiled coil</keyword>
<dbReference type="Proteomes" id="UP000216779">
    <property type="component" value="Unassembled WGS sequence"/>
</dbReference>
<dbReference type="EMBL" id="NCBC01000025">
    <property type="protein sequence ID" value="OYV82585.1"/>
    <property type="molecule type" value="Genomic_DNA"/>
</dbReference>
<evidence type="ECO:0000256" key="1">
    <source>
        <dbReference type="ARBA" id="ARBA00004196"/>
    </source>
</evidence>
<dbReference type="SUPFAM" id="SSF111369">
    <property type="entry name" value="HlyD-like secretion proteins"/>
    <property type="match status" value="1"/>
</dbReference>
<evidence type="ECO:0000313" key="6">
    <source>
        <dbReference type="Proteomes" id="UP000216779"/>
    </source>
</evidence>
<dbReference type="GO" id="GO:0030313">
    <property type="term" value="C:cell envelope"/>
    <property type="evidence" value="ECO:0007669"/>
    <property type="project" value="UniProtKB-SubCell"/>
</dbReference>
<evidence type="ECO:0000259" key="4">
    <source>
        <dbReference type="Pfam" id="PF25963"/>
    </source>
</evidence>
<accession>A0A257TB62</accession>